<protein>
    <submittedName>
        <fullName evidence="1">CopG family transcriptional regulator</fullName>
    </submittedName>
</protein>
<keyword evidence="2" id="KW-1185">Reference proteome</keyword>
<name>A0ABV9DPA6_9ACTN</name>
<accession>A0ABV9DPA6</accession>
<reference evidence="2" key="1">
    <citation type="journal article" date="2019" name="Int. J. Syst. Evol. Microbiol.">
        <title>The Global Catalogue of Microorganisms (GCM) 10K type strain sequencing project: providing services to taxonomists for standard genome sequencing and annotation.</title>
        <authorList>
            <consortium name="The Broad Institute Genomics Platform"/>
            <consortium name="The Broad Institute Genome Sequencing Center for Infectious Disease"/>
            <person name="Wu L."/>
            <person name="Ma J."/>
        </authorList>
    </citation>
    <scope>NUCLEOTIDE SEQUENCE [LARGE SCALE GENOMIC DNA]</scope>
    <source>
        <strain evidence="2">XZYJ18</strain>
    </source>
</reference>
<organism evidence="1 2">
    <name type="scientific">Nocardiopsis mangrovi</name>
    <dbReference type="NCBI Taxonomy" id="1179818"/>
    <lineage>
        <taxon>Bacteria</taxon>
        <taxon>Bacillati</taxon>
        <taxon>Actinomycetota</taxon>
        <taxon>Actinomycetes</taxon>
        <taxon>Streptosporangiales</taxon>
        <taxon>Nocardiopsidaceae</taxon>
        <taxon>Nocardiopsis</taxon>
    </lineage>
</organism>
<proteinExistence type="predicted"/>
<dbReference type="RefSeq" id="WP_378571200.1">
    <property type="nucleotide sequence ID" value="NZ_JBHSFQ010000002.1"/>
</dbReference>
<evidence type="ECO:0000313" key="1">
    <source>
        <dbReference type="EMBL" id="MFC4560761.1"/>
    </source>
</evidence>
<gene>
    <name evidence="1" type="ORF">ACFO4E_02700</name>
</gene>
<dbReference type="EMBL" id="JBHSFQ010000002">
    <property type="protein sequence ID" value="MFC4560761.1"/>
    <property type="molecule type" value="Genomic_DNA"/>
</dbReference>
<dbReference type="Proteomes" id="UP001595923">
    <property type="component" value="Unassembled WGS sequence"/>
</dbReference>
<sequence length="90" mass="9896">MSNAPSEATQDDTVVLPHDIAEKARARSGRSGLSDYVATVVARHIERENLDELIRTAEEDLGPITEEQIRAKREILMSARREQGTPGPTA</sequence>
<evidence type="ECO:0000313" key="2">
    <source>
        <dbReference type="Proteomes" id="UP001595923"/>
    </source>
</evidence>
<comment type="caution">
    <text evidence="1">The sequence shown here is derived from an EMBL/GenBank/DDBJ whole genome shotgun (WGS) entry which is preliminary data.</text>
</comment>